<dbReference type="AlphaFoldDB" id="A0AA39KF35"/>
<evidence type="ECO:0000313" key="2">
    <source>
        <dbReference type="Proteomes" id="UP001175227"/>
    </source>
</evidence>
<gene>
    <name evidence="1" type="ORF">IW261DRAFT_1429318</name>
</gene>
<comment type="caution">
    <text evidence="1">The sequence shown here is derived from an EMBL/GenBank/DDBJ whole genome shotgun (WGS) entry which is preliminary data.</text>
</comment>
<reference evidence="1" key="1">
    <citation type="submission" date="2023-06" db="EMBL/GenBank/DDBJ databases">
        <authorList>
            <consortium name="Lawrence Berkeley National Laboratory"/>
            <person name="Ahrendt S."/>
            <person name="Sahu N."/>
            <person name="Indic B."/>
            <person name="Wong-Bajracharya J."/>
            <person name="Merenyi Z."/>
            <person name="Ke H.-M."/>
            <person name="Monk M."/>
            <person name="Kocsube S."/>
            <person name="Drula E."/>
            <person name="Lipzen A."/>
            <person name="Balint B."/>
            <person name="Henrissat B."/>
            <person name="Andreopoulos B."/>
            <person name="Martin F.M."/>
            <person name="Harder C.B."/>
            <person name="Rigling D."/>
            <person name="Ford K.L."/>
            <person name="Foster G.D."/>
            <person name="Pangilinan J."/>
            <person name="Papanicolaou A."/>
            <person name="Barry K."/>
            <person name="LaButti K."/>
            <person name="Viragh M."/>
            <person name="Koriabine M."/>
            <person name="Yan M."/>
            <person name="Riley R."/>
            <person name="Champramary S."/>
            <person name="Plett K.L."/>
            <person name="Tsai I.J."/>
            <person name="Slot J."/>
            <person name="Sipos G."/>
            <person name="Plett J."/>
            <person name="Nagy L.G."/>
            <person name="Grigoriev I.V."/>
        </authorList>
    </citation>
    <scope>NUCLEOTIDE SEQUENCE</scope>
    <source>
        <strain evidence="1">ICMP 16352</strain>
    </source>
</reference>
<keyword evidence="2" id="KW-1185">Reference proteome</keyword>
<proteinExistence type="predicted"/>
<protein>
    <submittedName>
        <fullName evidence="1">Uncharacterized protein</fullName>
    </submittedName>
</protein>
<organism evidence="1 2">
    <name type="scientific">Armillaria novae-zelandiae</name>
    <dbReference type="NCBI Taxonomy" id="153914"/>
    <lineage>
        <taxon>Eukaryota</taxon>
        <taxon>Fungi</taxon>
        <taxon>Dikarya</taxon>
        <taxon>Basidiomycota</taxon>
        <taxon>Agaricomycotina</taxon>
        <taxon>Agaricomycetes</taxon>
        <taxon>Agaricomycetidae</taxon>
        <taxon>Agaricales</taxon>
        <taxon>Marasmiineae</taxon>
        <taxon>Physalacriaceae</taxon>
        <taxon>Armillaria</taxon>
    </lineage>
</organism>
<name>A0AA39KF35_9AGAR</name>
<accession>A0AA39KF35</accession>
<sequence length="132" mass="15205">MQRWESVLLTTDYNLFMGIFKGIKRAIASWLLEWNSDSEEEKQSAVLNTQYPTSTELFLSIAVKMSCPKWVQMGPQIKKPLLTIDDDDELCSSTQQPDGQWPMRSQNWYWIVPGLLRSRQGSYGSPIVTNDL</sequence>
<dbReference type="Proteomes" id="UP001175227">
    <property type="component" value="Unassembled WGS sequence"/>
</dbReference>
<evidence type="ECO:0000313" key="1">
    <source>
        <dbReference type="EMBL" id="KAK0459940.1"/>
    </source>
</evidence>
<dbReference type="EMBL" id="JAUEPR010000196">
    <property type="protein sequence ID" value="KAK0459940.1"/>
    <property type="molecule type" value="Genomic_DNA"/>
</dbReference>